<keyword evidence="3" id="KW-0547">Nucleotide-binding</keyword>
<dbReference type="SUPFAM" id="SSF50331">
    <property type="entry name" value="MOP-like"/>
    <property type="match status" value="1"/>
</dbReference>
<dbReference type="SMART" id="SM00382">
    <property type="entry name" value="AAA"/>
    <property type="match status" value="1"/>
</dbReference>
<dbReference type="GO" id="GO:0055052">
    <property type="term" value="C:ATP-binding cassette (ABC) transporter complex, substrate-binding subunit-containing"/>
    <property type="evidence" value="ECO:0007669"/>
    <property type="project" value="TreeGrafter"/>
</dbReference>
<sequence>MARIELNLAHSYKPRPQQDSDYALLPLDMVFDDGGAYALLGPSGCGKTTMLNIMSGLLVPSQGQVRFDGRDVTRASPQERNIAQVFQFPVIYDTMTVAENLAFPLKNRKVPEAHIRQRVGKIAEMLEMSGQLDQRAAGLSADAKQKISLGRGLVREDVAAVLFDEPLTVIDPHLKWQLRRKLKQIHHELKLTLIYVTHDQVEALTFADQVVVMTRGRVVQMGTPGDLFERPQHAFVGHFIGSPGMNFLPAQVQGGEITVAAQRWALPRALPEGAVQLGVRPEYLALADAHAPGALRCTVARVQDVGTHQMLTATVEGQSLKARFAPEQALPAPGEAVWLQVLGEHTCFYKNEELLP</sequence>
<dbReference type="Pfam" id="PF00005">
    <property type="entry name" value="ABC_tran"/>
    <property type="match status" value="1"/>
</dbReference>
<dbReference type="SUPFAM" id="SSF52540">
    <property type="entry name" value="P-loop containing nucleoside triphosphate hydrolases"/>
    <property type="match status" value="1"/>
</dbReference>
<dbReference type="FunFam" id="3.40.50.300:FF:000042">
    <property type="entry name" value="Maltose/maltodextrin ABC transporter, ATP-binding protein"/>
    <property type="match status" value="1"/>
</dbReference>
<name>A0A9J9Q790_ACIET</name>
<evidence type="ECO:0000256" key="4">
    <source>
        <dbReference type="ARBA" id="ARBA00022840"/>
    </source>
</evidence>
<accession>A0A9J9Q790</accession>
<dbReference type="Gene3D" id="3.40.50.300">
    <property type="entry name" value="P-loop containing nucleotide triphosphate hydrolases"/>
    <property type="match status" value="1"/>
</dbReference>
<dbReference type="AlphaFoldDB" id="A0A9J9Q790"/>
<evidence type="ECO:0000256" key="5">
    <source>
        <dbReference type="ARBA" id="ARBA00023136"/>
    </source>
</evidence>
<gene>
    <name evidence="7" type="ordered locus">Dtpsy_0376</name>
</gene>
<dbReference type="PROSITE" id="PS50893">
    <property type="entry name" value="ABC_TRANSPORTER_2"/>
    <property type="match status" value="1"/>
</dbReference>
<evidence type="ECO:0000256" key="2">
    <source>
        <dbReference type="ARBA" id="ARBA00022475"/>
    </source>
</evidence>
<dbReference type="InterPro" id="IPR013611">
    <property type="entry name" value="Transp-assoc_OB_typ2"/>
</dbReference>
<dbReference type="Pfam" id="PF08402">
    <property type="entry name" value="TOBE_2"/>
    <property type="match status" value="1"/>
</dbReference>
<evidence type="ECO:0000256" key="1">
    <source>
        <dbReference type="ARBA" id="ARBA00022448"/>
    </source>
</evidence>
<evidence type="ECO:0000256" key="3">
    <source>
        <dbReference type="ARBA" id="ARBA00022741"/>
    </source>
</evidence>
<dbReference type="RefSeq" id="WP_012655437.1">
    <property type="nucleotide sequence ID" value="NC_011992.1"/>
</dbReference>
<dbReference type="InterPro" id="IPR015853">
    <property type="entry name" value="ABC_transpr_FbpC"/>
</dbReference>
<protein>
    <submittedName>
        <fullName evidence="7">ABC transporter related</fullName>
    </submittedName>
</protein>
<dbReference type="Gene3D" id="2.40.50.100">
    <property type="match status" value="1"/>
</dbReference>
<dbReference type="InterPro" id="IPR027417">
    <property type="entry name" value="P-loop_NTPase"/>
</dbReference>
<dbReference type="CDD" id="cd03259">
    <property type="entry name" value="ABC_Carb_Solutes_like"/>
    <property type="match status" value="1"/>
</dbReference>
<dbReference type="InterPro" id="IPR003593">
    <property type="entry name" value="AAA+_ATPase"/>
</dbReference>
<organism evidence="7 8">
    <name type="scientific">Acidovorax ebreus (strain TPSY)</name>
    <name type="common">Diaphorobacter sp. (strain TPSY)</name>
    <dbReference type="NCBI Taxonomy" id="535289"/>
    <lineage>
        <taxon>Bacteria</taxon>
        <taxon>Pseudomonadati</taxon>
        <taxon>Pseudomonadota</taxon>
        <taxon>Betaproteobacteria</taxon>
        <taxon>Burkholderiales</taxon>
        <taxon>Comamonadaceae</taxon>
        <taxon>Diaphorobacter</taxon>
    </lineage>
</organism>
<reference evidence="7 8" key="1">
    <citation type="journal article" date="2010" name="J. Bacteriol.">
        <title>Completed genome sequence of the anaerobic iron-oxidizing bacterium Acidovorax ebreus strain TPSY.</title>
        <authorList>
            <person name="Byrne-Bailey K.G."/>
            <person name="Weber K.A."/>
            <person name="Chair A.H."/>
            <person name="Bose S."/>
            <person name="Knox T."/>
            <person name="Spanbauer T.L."/>
            <person name="Chertkov O."/>
            <person name="Coates J.D."/>
        </authorList>
    </citation>
    <scope>NUCLEOTIDE SEQUENCE [LARGE SCALE GENOMIC DNA]</scope>
    <source>
        <strain evidence="7 8">TPSY</strain>
    </source>
</reference>
<evidence type="ECO:0000259" key="6">
    <source>
        <dbReference type="PROSITE" id="PS50893"/>
    </source>
</evidence>
<keyword evidence="4" id="KW-0067">ATP-binding</keyword>
<keyword evidence="2" id="KW-1003">Cell membrane</keyword>
<feature type="domain" description="ABC transporter" evidence="6">
    <location>
        <begin position="6"/>
        <end position="240"/>
    </location>
</feature>
<dbReference type="InterPro" id="IPR047641">
    <property type="entry name" value="ABC_transpr_MalK/UgpC-like"/>
</dbReference>
<dbReference type="PANTHER" id="PTHR43875:SF14">
    <property type="entry name" value="ABC TRANSPORTER ATP-BINDING PROTEIN"/>
    <property type="match status" value="1"/>
</dbReference>
<dbReference type="Proteomes" id="UP000000450">
    <property type="component" value="Chromosome"/>
</dbReference>
<dbReference type="InterPro" id="IPR012340">
    <property type="entry name" value="NA-bd_OB-fold"/>
</dbReference>
<proteinExistence type="predicted"/>
<keyword evidence="8" id="KW-1185">Reference proteome</keyword>
<dbReference type="KEGG" id="dia:Dtpsy_0376"/>
<evidence type="ECO:0000313" key="8">
    <source>
        <dbReference type="Proteomes" id="UP000000450"/>
    </source>
</evidence>
<dbReference type="PANTHER" id="PTHR43875">
    <property type="entry name" value="MALTODEXTRIN IMPORT ATP-BINDING PROTEIN MSMX"/>
    <property type="match status" value="1"/>
</dbReference>
<keyword evidence="5" id="KW-0472">Membrane</keyword>
<dbReference type="InterPro" id="IPR008995">
    <property type="entry name" value="Mo/tungstate-bd_C_term_dom"/>
</dbReference>
<dbReference type="Gene3D" id="2.40.50.140">
    <property type="entry name" value="Nucleic acid-binding proteins"/>
    <property type="match status" value="1"/>
</dbReference>
<dbReference type="GO" id="GO:0016887">
    <property type="term" value="F:ATP hydrolysis activity"/>
    <property type="evidence" value="ECO:0007669"/>
    <property type="project" value="InterPro"/>
</dbReference>
<dbReference type="EMBL" id="CP001392">
    <property type="protein sequence ID" value="ACM31860.1"/>
    <property type="molecule type" value="Genomic_DNA"/>
</dbReference>
<dbReference type="InterPro" id="IPR003439">
    <property type="entry name" value="ABC_transporter-like_ATP-bd"/>
</dbReference>
<dbReference type="GO" id="GO:0015408">
    <property type="term" value="F:ABC-type ferric iron transporter activity"/>
    <property type="evidence" value="ECO:0007669"/>
    <property type="project" value="InterPro"/>
</dbReference>
<evidence type="ECO:0000313" key="7">
    <source>
        <dbReference type="EMBL" id="ACM31860.1"/>
    </source>
</evidence>
<keyword evidence="1" id="KW-0813">Transport</keyword>
<dbReference type="GO" id="GO:0005524">
    <property type="term" value="F:ATP binding"/>
    <property type="evidence" value="ECO:0007669"/>
    <property type="project" value="UniProtKB-KW"/>
</dbReference>